<dbReference type="InterPro" id="IPR006016">
    <property type="entry name" value="UspA"/>
</dbReference>
<dbReference type="CDD" id="cd23659">
    <property type="entry name" value="USP_At3g01520-like"/>
    <property type="match status" value="1"/>
</dbReference>
<dbReference type="PANTHER" id="PTHR46989">
    <property type="entry name" value="USP DOMAIN-CONTAINING PROTEIN"/>
    <property type="match status" value="1"/>
</dbReference>
<gene>
    <name evidence="2" type="ORF">BOX15_Mlig006079g1</name>
</gene>
<evidence type="ECO:0000259" key="1">
    <source>
        <dbReference type="Pfam" id="PF00582"/>
    </source>
</evidence>
<dbReference type="InterPro" id="IPR014729">
    <property type="entry name" value="Rossmann-like_a/b/a_fold"/>
</dbReference>
<dbReference type="Pfam" id="PF00582">
    <property type="entry name" value="Usp"/>
    <property type="match status" value="1"/>
</dbReference>
<reference evidence="2 3" key="1">
    <citation type="submission" date="2017-06" db="EMBL/GenBank/DDBJ databases">
        <title>A platform for efficient transgenesis in Macrostomum lignano, a flatworm model organism for stem cell research.</title>
        <authorList>
            <person name="Berezikov E."/>
        </authorList>
    </citation>
    <scope>NUCLEOTIDE SEQUENCE [LARGE SCALE GENOMIC DNA]</scope>
    <source>
        <strain evidence="2">DV1</strain>
        <tissue evidence="2">Whole organism</tissue>
    </source>
</reference>
<dbReference type="Gene3D" id="3.40.50.620">
    <property type="entry name" value="HUPs"/>
    <property type="match status" value="1"/>
</dbReference>
<evidence type="ECO:0000313" key="3">
    <source>
        <dbReference type="Proteomes" id="UP000215902"/>
    </source>
</evidence>
<dbReference type="AlphaFoldDB" id="A0A267EU44"/>
<dbReference type="PANTHER" id="PTHR46989:SF3">
    <property type="entry name" value="USPA DOMAIN-CONTAINING PROTEIN"/>
    <property type="match status" value="1"/>
</dbReference>
<keyword evidence="3" id="KW-1185">Reference proteome</keyword>
<sequence length="164" mass="18223">MTSPQQPTVFLLAYDNSENSQAALSWFARLNAERDIRHQLVIFYSVEAPPLPRGNTTLKMSKTELYTQLMQESSAQIDRLRKRCLALCQQLGLPADSVKFIDKYGAEPGKAIVAMATELDAAAILMGTRGLKRLQRTMLGSVSDYAVHHAHRPVIVVPLTDRIG</sequence>
<proteinExistence type="predicted"/>
<dbReference type="EMBL" id="NIVC01001752">
    <property type="protein sequence ID" value="PAA64417.1"/>
    <property type="molecule type" value="Genomic_DNA"/>
</dbReference>
<dbReference type="SUPFAM" id="SSF52402">
    <property type="entry name" value="Adenine nucleotide alpha hydrolases-like"/>
    <property type="match status" value="1"/>
</dbReference>
<protein>
    <recommendedName>
        <fullName evidence="1">UspA domain-containing protein</fullName>
    </recommendedName>
</protein>
<feature type="domain" description="UspA" evidence="1">
    <location>
        <begin position="11"/>
        <end position="158"/>
    </location>
</feature>
<dbReference type="PRINTS" id="PR01438">
    <property type="entry name" value="UNVRSLSTRESS"/>
</dbReference>
<comment type="caution">
    <text evidence="2">The sequence shown here is derived from an EMBL/GenBank/DDBJ whole genome shotgun (WGS) entry which is preliminary data.</text>
</comment>
<name>A0A267EU44_9PLAT</name>
<accession>A0A267EU44</accession>
<dbReference type="OrthoDB" id="843225at2759"/>
<dbReference type="InterPro" id="IPR006015">
    <property type="entry name" value="Universal_stress_UspA"/>
</dbReference>
<dbReference type="Proteomes" id="UP000215902">
    <property type="component" value="Unassembled WGS sequence"/>
</dbReference>
<evidence type="ECO:0000313" key="2">
    <source>
        <dbReference type="EMBL" id="PAA64417.1"/>
    </source>
</evidence>
<organism evidence="2 3">
    <name type="scientific">Macrostomum lignano</name>
    <dbReference type="NCBI Taxonomy" id="282301"/>
    <lineage>
        <taxon>Eukaryota</taxon>
        <taxon>Metazoa</taxon>
        <taxon>Spiralia</taxon>
        <taxon>Lophotrochozoa</taxon>
        <taxon>Platyhelminthes</taxon>
        <taxon>Rhabditophora</taxon>
        <taxon>Macrostomorpha</taxon>
        <taxon>Macrostomida</taxon>
        <taxon>Macrostomidae</taxon>
        <taxon>Macrostomum</taxon>
    </lineage>
</organism>